<keyword evidence="11" id="KW-0413">Isomerase</keyword>
<feature type="domain" description="Helicase ATP-binding" evidence="16">
    <location>
        <begin position="267"/>
        <end position="430"/>
    </location>
</feature>
<gene>
    <name evidence="18" type="ORF">DW944_04810</name>
</gene>
<dbReference type="PANTHER" id="PTHR47964:SF1">
    <property type="entry name" value="ATP-DEPENDENT DNA HELICASE HOMOLOG RECG, CHLOROPLASTIC"/>
    <property type="match status" value="1"/>
</dbReference>
<name>A0A413R9H6_9FIRM</name>
<comment type="similarity">
    <text evidence="1 15">Belongs to the helicase family. RecG subfamily.</text>
</comment>
<dbReference type="InterPro" id="IPR033454">
    <property type="entry name" value="RecG_wedge"/>
</dbReference>
<evidence type="ECO:0000313" key="19">
    <source>
        <dbReference type="Proteomes" id="UP000284779"/>
    </source>
</evidence>
<evidence type="ECO:0000256" key="2">
    <source>
        <dbReference type="ARBA" id="ARBA00017846"/>
    </source>
</evidence>
<evidence type="ECO:0000256" key="5">
    <source>
        <dbReference type="ARBA" id="ARBA00022801"/>
    </source>
</evidence>
<dbReference type="Pfam" id="PF17191">
    <property type="entry name" value="RecG_wedge"/>
    <property type="match status" value="1"/>
</dbReference>
<dbReference type="InterPro" id="IPR047112">
    <property type="entry name" value="RecG/Mfd"/>
</dbReference>
<evidence type="ECO:0000256" key="15">
    <source>
        <dbReference type="RuleBase" id="RU363016"/>
    </source>
</evidence>
<dbReference type="GO" id="GO:0006281">
    <property type="term" value="P:DNA repair"/>
    <property type="evidence" value="ECO:0007669"/>
    <property type="project" value="UniProtKB-UniRule"/>
</dbReference>
<evidence type="ECO:0000256" key="12">
    <source>
        <dbReference type="ARBA" id="ARBA00034617"/>
    </source>
</evidence>
<sequence>MDLNNLKGIGEKTEKLFYKAGIEKVNDLLRYYPRYYDVFEEPVLIRDLECDRTQAIKGTVVREVSVKRVRNLQVVTGYLRDERGDAIKATWFNSPYLKGKLTIGSTFIFRGFVKENYSNFSIEQPKIFGIAEYNKKKGEMQPVYPLVSGLTNNMVQKAVKQALKLVETEEFLPEKIRNKYGLEGLQQAIEHIHYPTDKNQLYSARKRLIFDEFFMFIYNIRNLKDKNTEIHNRHILEEPKEVKTLINDLPYELTNAQKRTWEEIKRDISSTKVMNRLIQGDVGSGKTIIAFFALITAALNNGQGAMMAPTEVLARQHYDNLIELIKEHNINVNPVVLVGSMTAKEKREAYKVIESGDADIIIGTHALIQEKVNYNNLTMVVTDEQHRFGVRQREAISEKGEHPHIMVMSATPIPRTLAIIMYGDLDISVIDELPANRLPIANCVVGTDYRPNAYDFMTKQIAKGRQVYVICPTVEYSEAVEGENVIEYAEKLKRIMPVSVNIEFLHGRMKPAEKNEIMDRFANNQIQILVSTTVVEVGVNVPNATVMMVENAERFGLAQLHQLRGRVGRGKYQSYCIFINGSGKKEALERLNILCKSNDGFLIANEDLKLRGPGDFFGVRQSGDFEFRLGDIMNDANILKQASEAVELILNEEVEISDKQCKIIIEYENDSINI</sequence>
<dbReference type="InterPro" id="IPR014001">
    <property type="entry name" value="Helicase_ATP-bd"/>
</dbReference>
<dbReference type="PROSITE" id="PS51194">
    <property type="entry name" value="HELICASE_CTER"/>
    <property type="match status" value="1"/>
</dbReference>
<dbReference type="CDD" id="cd04488">
    <property type="entry name" value="RecG_wedge_OBF"/>
    <property type="match status" value="1"/>
</dbReference>
<protein>
    <recommendedName>
        <fullName evidence="2 15">ATP-dependent DNA helicase RecG</fullName>
        <ecNumber evidence="13 15">5.6.2.4</ecNumber>
    </recommendedName>
</protein>
<dbReference type="GO" id="GO:0016887">
    <property type="term" value="F:ATP hydrolysis activity"/>
    <property type="evidence" value="ECO:0007669"/>
    <property type="project" value="RHEA"/>
</dbReference>
<dbReference type="RefSeq" id="WP_117970059.1">
    <property type="nucleotide sequence ID" value="NZ_CAUBDO010000007.1"/>
</dbReference>
<evidence type="ECO:0000256" key="13">
    <source>
        <dbReference type="ARBA" id="ARBA00034808"/>
    </source>
</evidence>
<dbReference type="Pfam" id="PF19833">
    <property type="entry name" value="RecG_dom3_C"/>
    <property type="match status" value="1"/>
</dbReference>
<dbReference type="InterPro" id="IPR004609">
    <property type="entry name" value="ATP-dep_DNA_helicase_RecG"/>
</dbReference>
<dbReference type="Pfam" id="PF00270">
    <property type="entry name" value="DEAD"/>
    <property type="match status" value="1"/>
</dbReference>
<dbReference type="NCBIfam" id="TIGR00643">
    <property type="entry name" value="recG"/>
    <property type="match status" value="1"/>
</dbReference>
<comment type="catalytic activity">
    <reaction evidence="14 15">
        <text>ATP + H2O = ADP + phosphate + H(+)</text>
        <dbReference type="Rhea" id="RHEA:13065"/>
        <dbReference type="ChEBI" id="CHEBI:15377"/>
        <dbReference type="ChEBI" id="CHEBI:15378"/>
        <dbReference type="ChEBI" id="CHEBI:30616"/>
        <dbReference type="ChEBI" id="CHEBI:43474"/>
        <dbReference type="ChEBI" id="CHEBI:456216"/>
        <dbReference type="EC" id="5.6.2.4"/>
    </reaction>
</comment>
<dbReference type="GO" id="GO:0006310">
    <property type="term" value="P:DNA recombination"/>
    <property type="evidence" value="ECO:0007669"/>
    <property type="project" value="UniProtKB-UniRule"/>
</dbReference>
<proteinExistence type="inferred from homology"/>
<evidence type="ECO:0000256" key="11">
    <source>
        <dbReference type="ARBA" id="ARBA00023235"/>
    </source>
</evidence>
<evidence type="ECO:0000256" key="14">
    <source>
        <dbReference type="ARBA" id="ARBA00048988"/>
    </source>
</evidence>
<keyword evidence="8" id="KW-0238">DNA-binding</keyword>
<comment type="catalytic activity">
    <reaction evidence="12 15">
        <text>Couples ATP hydrolysis with the unwinding of duplex DNA by translocating in the 3'-5' direction.</text>
        <dbReference type="EC" id="5.6.2.4"/>
    </reaction>
</comment>
<dbReference type="SMART" id="SM00490">
    <property type="entry name" value="HELICc"/>
    <property type="match status" value="1"/>
</dbReference>
<reference evidence="18 19" key="1">
    <citation type="submission" date="2018-08" db="EMBL/GenBank/DDBJ databases">
        <title>A genome reference for cultivated species of the human gut microbiota.</title>
        <authorList>
            <person name="Zou Y."/>
            <person name="Xue W."/>
            <person name="Luo G."/>
        </authorList>
    </citation>
    <scope>NUCLEOTIDE SEQUENCE [LARGE SCALE GENOMIC DNA]</scope>
    <source>
        <strain evidence="18 19">AM44-11BH</strain>
    </source>
</reference>
<dbReference type="Gene3D" id="3.40.50.300">
    <property type="entry name" value="P-loop containing nucleotide triphosphate hydrolases"/>
    <property type="match status" value="2"/>
</dbReference>
<dbReference type="EC" id="5.6.2.4" evidence="13 15"/>
<comment type="caution">
    <text evidence="18">The sequence shown here is derived from an EMBL/GenBank/DDBJ whole genome shotgun (WGS) entry which is preliminary data.</text>
</comment>
<dbReference type="SUPFAM" id="SSF50249">
    <property type="entry name" value="Nucleic acid-binding proteins"/>
    <property type="match status" value="1"/>
</dbReference>
<dbReference type="GO" id="GO:0003677">
    <property type="term" value="F:DNA binding"/>
    <property type="evidence" value="ECO:0007669"/>
    <property type="project" value="UniProtKB-KW"/>
</dbReference>
<evidence type="ECO:0000256" key="9">
    <source>
        <dbReference type="ARBA" id="ARBA00023172"/>
    </source>
</evidence>
<dbReference type="EMBL" id="QSFD01000004">
    <property type="protein sequence ID" value="RHA19059.1"/>
    <property type="molecule type" value="Genomic_DNA"/>
</dbReference>
<dbReference type="SMART" id="SM00487">
    <property type="entry name" value="DEXDc"/>
    <property type="match status" value="1"/>
</dbReference>
<keyword evidence="7 15" id="KW-0067">ATP-binding</keyword>
<evidence type="ECO:0000256" key="1">
    <source>
        <dbReference type="ARBA" id="ARBA00007504"/>
    </source>
</evidence>
<evidence type="ECO:0000256" key="6">
    <source>
        <dbReference type="ARBA" id="ARBA00022806"/>
    </source>
</evidence>
<keyword evidence="6 15" id="KW-0347">Helicase</keyword>
<evidence type="ECO:0000259" key="17">
    <source>
        <dbReference type="PROSITE" id="PS51194"/>
    </source>
</evidence>
<evidence type="ECO:0000256" key="8">
    <source>
        <dbReference type="ARBA" id="ARBA00023125"/>
    </source>
</evidence>
<dbReference type="Gene3D" id="2.40.50.140">
    <property type="entry name" value="Nucleic acid-binding proteins"/>
    <property type="match status" value="1"/>
</dbReference>
<keyword evidence="19" id="KW-1185">Reference proteome</keyword>
<keyword evidence="10 15" id="KW-0234">DNA repair</keyword>
<dbReference type="NCBIfam" id="NF008165">
    <property type="entry name" value="PRK10917.1-3"/>
    <property type="match status" value="1"/>
</dbReference>
<dbReference type="Proteomes" id="UP000284779">
    <property type="component" value="Unassembled WGS sequence"/>
</dbReference>
<accession>A0A413R9H6</accession>
<keyword evidence="3 15" id="KW-0547">Nucleotide-binding</keyword>
<feature type="domain" description="Helicase C-terminal" evidence="17">
    <location>
        <begin position="452"/>
        <end position="609"/>
    </location>
</feature>
<keyword evidence="4 15" id="KW-0227">DNA damage</keyword>
<dbReference type="InterPro" id="IPR011545">
    <property type="entry name" value="DEAD/DEAH_box_helicase_dom"/>
</dbReference>
<dbReference type="InterPro" id="IPR012340">
    <property type="entry name" value="NA-bd_OB-fold"/>
</dbReference>
<evidence type="ECO:0000256" key="7">
    <source>
        <dbReference type="ARBA" id="ARBA00022840"/>
    </source>
</evidence>
<dbReference type="NCBIfam" id="NF008168">
    <property type="entry name" value="PRK10917.2-2"/>
    <property type="match status" value="1"/>
</dbReference>
<evidence type="ECO:0000256" key="10">
    <source>
        <dbReference type="ARBA" id="ARBA00023204"/>
    </source>
</evidence>
<evidence type="ECO:0000256" key="4">
    <source>
        <dbReference type="ARBA" id="ARBA00022763"/>
    </source>
</evidence>
<dbReference type="Pfam" id="PF00271">
    <property type="entry name" value="Helicase_C"/>
    <property type="match status" value="1"/>
</dbReference>
<dbReference type="InterPro" id="IPR045562">
    <property type="entry name" value="RecG_dom3_C"/>
</dbReference>
<evidence type="ECO:0000313" key="18">
    <source>
        <dbReference type="EMBL" id="RHA19059.1"/>
    </source>
</evidence>
<dbReference type="GO" id="GO:0043138">
    <property type="term" value="F:3'-5' DNA helicase activity"/>
    <property type="evidence" value="ECO:0007669"/>
    <property type="project" value="UniProtKB-EC"/>
</dbReference>
<dbReference type="SUPFAM" id="SSF52540">
    <property type="entry name" value="P-loop containing nucleoside triphosphate hydrolases"/>
    <property type="match status" value="2"/>
</dbReference>
<dbReference type="AlphaFoldDB" id="A0A413R9H6"/>
<dbReference type="InterPro" id="IPR001650">
    <property type="entry name" value="Helicase_C-like"/>
</dbReference>
<keyword evidence="5 15" id="KW-0378">Hydrolase</keyword>
<dbReference type="GO" id="GO:0005524">
    <property type="term" value="F:ATP binding"/>
    <property type="evidence" value="ECO:0007669"/>
    <property type="project" value="UniProtKB-KW"/>
</dbReference>
<evidence type="ECO:0000259" key="16">
    <source>
        <dbReference type="PROSITE" id="PS51192"/>
    </source>
</evidence>
<evidence type="ECO:0000256" key="3">
    <source>
        <dbReference type="ARBA" id="ARBA00022741"/>
    </source>
</evidence>
<dbReference type="PROSITE" id="PS51192">
    <property type="entry name" value="HELICASE_ATP_BIND_1"/>
    <property type="match status" value="1"/>
</dbReference>
<organism evidence="18 19">
    <name type="scientific">Eubacterium ventriosum</name>
    <dbReference type="NCBI Taxonomy" id="39496"/>
    <lineage>
        <taxon>Bacteria</taxon>
        <taxon>Bacillati</taxon>
        <taxon>Bacillota</taxon>
        <taxon>Clostridia</taxon>
        <taxon>Eubacteriales</taxon>
        <taxon>Eubacteriaceae</taxon>
        <taxon>Eubacterium</taxon>
    </lineage>
</organism>
<dbReference type="CDD" id="cd17992">
    <property type="entry name" value="DEXHc_RecG"/>
    <property type="match status" value="1"/>
</dbReference>
<keyword evidence="9 15" id="KW-0233">DNA recombination</keyword>
<dbReference type="InterPro" id="IPR027417">
    <property type="entry name" value="P-loop_NTPase"/>
</dbReference>
<dbReference type="PANTHER" id="PTHR47964">
    <property type="entry name" value="ATP-DEPENDENT DNA HELICASE HOMOLOG RECG, CHLOROPLASTIC"/>
    <property type="match status" value="1"/>
</dbReference>
<comment type="function">
    <text evidence="15">Plays a critical role in recombination and DNA repair. Helps process Holliday junction intermediates to mature products by catalyzing branch migration. Has replication fork regression activity, unwinds stalled or blocked replication forks to make a HJ that can be resolved. Has a DNA unwinding activity characteristic of a DNA helicase with 3'-5' polarity.</text>
</comment>